<evidence type="ECO:0000256" key="4">
    <source>
        <dbReference type="ARBA" id="ARBA00023125"/>
    </source>
</evidence>
<dbReference type="InterPro" id="IPR044068">
    <property type="entry name" value="CB"/>
</dbReference>
<dbReference type="Proteomes" id="UP000243406">
    <property type="component" value="Unassembled WGS sequence"/>
</dbReference>
<dbReference type="InterPro" id="IPR004107">
    <property type="entry name" value="Integrase_SAM-like_N"/>
</dbReference>
<feature type="domain" description="Core-binding (CB)" evidence="8">
    <location>
        <begin position="55"/>
        <end position="136"/>
    </location>
</feature>
<organism evidence="9 10">
    <name type="scientific">Acetoanaerobium noterae</name>
    <dbReference type="NCBI Taxonomy" id="745369"/>
    <lineage>
        <taxon>Bacteria</taxon>
        <taxon>Bacillati</taxon>
        <taxon>Bacillota</taxon>
        <taxon>Clostridia</taxon>
        <taxon>Peptostreptococcales</taxon>
        <taxon>Filifactoraceae</taxon>
        <taxon>Acetoanaerobium</taxon>
    </lineage>
</organism>
<keyword evidence="10" id="KW-1185">Reference proteome</keyword>
<evidence type="ECO:0000259" key="7">
    <source>
        <dbReference type="PROSITE" id="PS51898"/>
    </source>
</evidence>
<dbReference type="CDD" id="cd01189">
    <property type="entry name" value="INT_ICEBs1_C_like"/>
    <property type="match status" value="1"/>
</dbReference>
<dbReference type="AlphaFoldDB" id="A0A1T5A1R1"/>
<dbReference type="Pfam" id="PF00589">
    <property type="entry name" value="Phage_integrase"/>
    <property type="match status" value="1"/>
</dbReference>
<dbReference type="InterPro" id="IPR010998">
    <property type="entry name" value="Integrase_recombinase_N"/>
</dbReference>
<accession>A0A1T5A1R1</accession>
<dbReference type="Gene3D" id="1.10.150.130">
    <property type="match status" value="1"/>
</dbReference>
<evidence type="ECO:0000313" key="9">
    <source>
        <dbReference type="EMBL" id="SKB28709.1"/>
    </source>
</evidence>
<dbReference type="InterPro" id="IPR002104">
    <property type="entry name" value="Integrase_catalytic"/>
</dbReference>
<dbReference type="OrthoDB" id="9785687at2"/>
<evidence type="ECO:0000256" key="6">
    <source>
        <dbReference type="PROSITE-ProRule" id="PRU01248"/>
    </source>
</evidence>
<dbReference type="PANTHER" id="PTHR30349:SF64">
    <property type="entry name" value="PROPHAGE INTEGRASE INTD-RELATED"/>
    <property type="match status" value="1"/>
</dbReference>
<dbReference type="GO" id="GO:0006310">
    <property type="term" value="P:DNA recombination"/>
    <property type="evidence" value="ECO:0007669"/>
    <property type="project" value="UniProtKB-KW"/>
</dbReference>
<evidence type="ECO:0000256" key="1">
    <source>
        <dbReference type="ARBA" id="ARBA00003283"/>
    </source>
</evidence>
<dbReference type="InterPro" id="IPR013762">
    <property type="entry name" value="Integrase-like_cat_sf"/>
</dbReference>
<dbReference type="Pfam" id="PF14659">
    <property type="entry name" value="Phage_int_SAM_3"/>
    <property type="match status" value="1"/>
</dbReference>
<evidence type="ECO:0000256" key="5">
    <source>
        <dbReference type="ARBA" id="ARBA00023172"/>
    </source>
</evidence>
<sequence>MSIDKRAPGVFRFRKMHKGKAYTDTFYGSEKEAKKAHEEFIYGVRRGDYDKPRDLTFQELTDIVWENHINKNLEPNTVITYRNCLDKLLPVFGKKEAIKIEPITIEKYLNKLSKTYEPDSIKLFLAVFMLIYNKGVLWRLIPNNPFSGTISKPKNNKMKRKNNMDEILSIEQISTLINAYKEKNVYQRAGIYLALGCGLRKSEIRGLKTTDIDFETNTIKIERQINSISKDNYKIEGEKGPKDDSYRTIIAPEFVIQPLREIIFARKIISKDGYIFFNPDTQRPVSKNFFNYTLKIVIEKNNLPNISFHDLRHLNASLLVNDGTDIHSVAKRLGHKSVSTTINTYLHGINEKDKNIADNFDKRFKEIEQKNIKSK</sequence>
<evidence type="ECO:0000256" key="2">
    <source>
        <dbReference type="ARBA" id="ARBA00008857"/>
    </source>
</evidence>
<keyword evidence="4 6" id="KW-0238">DNA-binding</keyword>
<evidence type="ECO:0000259" key="8">
    <source>
        <dbReference type="PROSITE" id="PS51900"/>
    </source>
</evidence>
<keyword evidence="5" id="KW-0233">DNA recombination</keyword>
<dbReference type="PANTHER" id="PTHR30349">
    <property type="entry name" value="PHAGE INTEGRASE-RELATED"/>
    <property type="match status" value="1"/>
</dbReference>
<comment type="function">
    <text evidence="1">Site-specific tyrosine recombinase, which acts by catalyzing the cutting and rejoining of the recombining DNA molecules.</text>
</comment>
<feature type="domain" description="Tyr recombinase" evidence="7">
    <location>
        <begin position="163"/>
        <end position="358"/>
    </location>
</feature>
<dbReference type="InterPro" id="IPR011010">
    <property type="entry name" value="DNA_brk_join_enz"/>
</dbReference>
<name>A0A1T5A1R1_9FIRM</name>
<gene>
    <name evidence="9" type="ORF">SAMN02745120_0643</name>
</gene>
<dbReference type="GO" id="GO:0015074">
    <property type="term" value="P:DNA integration"/>
    <property type="evidence" value="ECO:0007669"/>
    <property type="project" value="UniProtKB-KW"/>
</dbReference>
<keyword evidence="3" id="KW-0229">DNA integration</keyword>
<proteinExistence type="inferred from homology"/>
<dbReference type="EMBL" id="FUYN01000001">
    <property type="protein sequence ID" value="SKB28709.1"/>
    <property type="molecule type" value="Genomic_DNA"/>
</dbReference>
<evidence type="ECO:0000256" key="3">
    <source>
        <dbReference type="ARBA" id="ARBA00022908"/>
    </source>
</evidence>
<protein>
    <submittedName>
        <fullName evidence="9">Site-specific recombinase XerD</fullName>
    </submittedName>
</protein>
<evidence type="ECO:0000313" key="10">
    <source>
        <dbReference type="Proteomes" id="UP000243406"/>
    </source>
</evidence>
<comment type="similarity">
    <text evidence="2">Belongs to the 'phage' integrase family.</text>
</comment>
<dbReference type="InterPro" id="IPR050090">
    <property type="entry name" value="Tyrosine_recombinase_XerCD"/>
</dbReference>
<dbReference type="SUPFAM" id="SSF56349">
    <property type="entry name" value="DNA breaking-rejoining enzymes"/>
    <property type="match status" value="1"/>
</dbReference>
<reference evidence="10" key="1">
    <citation type="submission" date="2017-02" db="EMBL/GenBank/DDBJ databases">
        <authorList>
            <person name="Varghese N."/>
            <person name="Submissions S."/>
        </authorList>
    </citation>
    <scope>NUCLEOTIDE SEQUENCE [LARGE SCALE GENOMIC DNA]</scope>
    <source>
        <strain evidence="10">ATCC 35199</strain>
    </source>
</reference>
<dbReference type="PROSITE" id="PS51900">
    <property type="entry name" value="CB"/>
    <property type="match status" value="1"/>
</dbReference>
<dbReference type="GO" id="GO:0003677">
    <property type="term" value="F:DNA binding"/>
    <property type="evidence" value="ECO:0007669"/>
    <property type="project" value="UniProtKB-UniRule"/>
</dbReference>
<dbReference type="RefSeq" id="WP_079588599.1">
    <property type="nucleotide sequence ID" value="NZ_FUYN01000001.1"/>
</dbReference>
<dbReference type="Gene3D" id="1.10.443.10">
    <property type="entry name" value="Intergrase catalytic core"/>
    <property type="match status" value="1"/>
</dbReference>
<dbReference type="PROSITE" id="PS51898">
    <property type="entry name" value="TYR_RECOMBINASE"/>
    <property type="match status" value="1"/>
</dbReference>